<evidence type="ECO:0000256" key="1">
    <source>
        <dbReference type="SAM" id="MobiDB-lite"/>
    </source>
</evidence>
<evidence type="ECO:0000313" key="2">
    <source>
        <dbReference type="EMBL" id="CAA9226262.1"/>
    </source>
</evidence>
<reference evidence="2" key="1">
    <citation type="submission" date="2020-02" db="EMBL/GenBank/DDBJ databases">
        <authorList>
            <person name="Meier V. D."/>
        </authorList>
    </citation>
    <scope>NUCLEOTIDE SEQUENCE</scope>
    <source>
        <strain evidence="2">AVDCRST_MAG08</strain>
    </source>
</reference>
<feature type="region of interest" description="Disordered" evidence="1">
    <location>
        <begin position="1"/>
        <end position="110"/>
    </location>
</feature>
<dbReference type="EMBL" id="CADCTG010000096">
    <property type="protein sequence ID" value="CAA9226262.1"/>
    <property type="molecule type" value="Genomic_DNA"/>
</dbReference>
<protein>
    <submittedName>
        <fullName evidence="2">Maltose/maltodextrin ABC transporter, permease protein MalG</fullName>
    </submittedName>
</protein>
<gene>
    <name evidence="2" type="ORF">AVDCRST_MAG08-799</name>
</gene>
<feature type="compositionally biased region" description="Basic residues" evidence="1">
    <location>
        <begin position="97"/>
        <end position="110"/>
    </location>
</feature>
<proteinExistence type="predicted"/>
<feature type="compositionally biased region" description="Low complexity" evidence="1">
    <location>
        <begin position="65"/>
        <end position="76"/>
    </location>
</feature>
<name>A0A6J4HJ15_9PROT</name>
<sequence>VGDRHFPGLRRRRHPPQDRLPPPRTALGAGQRLRVPGNLRGAVPGPAALHVHHVVQGQRRGGQPPGQPLDDPQPDAGELHRHPGRPDVPALLPEQRGRHRPRGVHHHGGVHARGVRAGADALLGQPSAGDRRVPDLPRAGNVAVHPAVPDRGRPRPAQLDLGAGAGLPDADRALLHLDHDRLLRLHPQGAGRGGADRRRQLDADAHPHLHPRGDARHHRCDDLRLHRVLGGLRLPHGLRHHAGSDAAHHRCRLPARAGGHLRLGADHGRLAAGGAAARGDLCAADGLLHRRADRRRYQGL</sequence>
<organism evidence="2">
    <name type="scientific">uncultured Acetobacteraceae bacterium</name>
    <dbReference type="NCBI Taxonomy" id="169975"/>
    <lineage>
        <taxon>Bacteria</taxon>
        <taxon>Pseudomonadati</taxon>
        <taxon>Pseudomonadota</taxon>
        <taxon>Alphaproteobacteria</taxon>
        <taxon>Acetobacterales</taxon>
        <taxon>Acetobacteraceae</taxon>
        <taxon>environmental samples</taxon>
    </lineage>
</organism>
<dbReference type="AlphaFoldDB" id="A0A6J4HJ15"/>
<accession>A0A6J4HJ15</accession>
<feature type="non-terminal residue" evidence="2">
    <location>
        <position position="300"/>
    </location>
</feature>
<feature type="non-terminal residue" evidence="2">
    <location>
        <position position="1"/>
    </location>
</feature>